<dbReference type="InterPro" id="IPR006121">
    <property type="entry name" value="HMA_dom"/>
</dbReference>
<feature type="domain" description="HMA" evidence="2">
    <location>
        <begin position="49"/>
        <end position="113"/>
    </location>
</feature>
<dbReference type="InterPro" id="IPR017969">
    <property type="entry name" value="Heavy-metal-associated_CS"/>
</dbReference>
<dbReference type="FunFam" id="3.30.70.100:FF:000029">
    <property type="entry name" value="Zinc/cadmium/lead-transporting P-type ATPase"/>
    <property type="match status" value="1"/>
</dbReference>
<dbReference type="EC" id="3.6.3.3" evidence="3"/>
<dbReference type="SUPFAM" id="SSF55008">
    <property type="entry name" value="HMA, heavy metal-associated domain"/>
    <property type="match status" value="1"/>
</dbReference>
<organism evidence="3 4">
    <name type="scientific">Klebsiella pneumoniae</name>
    <dbReference type="NCBI Taxonomy" id="573"/>
    <lineage>
        <taxon>Bacteria</taxon>
        <taxon>Pseudomonadati</taxon>
        <taxon>Pseudomonadota</taxon>
        <taxon>Gammaproteobacteria</taxon>
        <taxon>Enterobacterales</taxon>
        <taxon>Enterobacteriaceae</taxon>
        <taxon>Klebsiella/Raoultella group</taxon>
        <taxon>Klebsiella</taxon>
        <taxon>Klebsiella pneumoniae complex</taxon>
    </lineage>
</organism>
<dbReference type="EMBL" id="UASO01000004">
    <property type="protein sequence ID" value="SQC21502.1"/>
    <property type="molecule type" value="Genomic_DNA"/>
</dbReference>
<accession>A0A2X3CVK8</accession>
<evidence type="ECO:0000313" key="3">
    <source>
        <dbReference type="EMBL" id="SQC21502.1"/>
    </source>
</evidence>
<evidence type="ECO:0000313" key="4">
    <source>
        <dbReference type="Proteomes" id="UP000250675"/>
    </source>
</evidence>
<name>A0A2X3CVK8_KLEPN</name>
<dbReference type="PROSITE" id="PS50846">
    <property type="entry name" value="HMA_2"/>
    <property type="match status" value="1"/>
</dbReference>
<dbReference type="GO" id="GO:0016787">
    <property type="term" value="F:hydrolase activity"/>
    <property type="evidence" value="ECO:0007669"/>
    <property type="project" value="UniProtKB-KW"/>
</dbReference>
<reference evidence="3 4" key="1">
    <citation type="submission" date="2018-06" db="EMBL/GenBank/DDBJ databases">
        <authorList>
            <consortium name="Pathogen Informatics"/>
            <person name="Doyle S."/>
        </authorList>
    </citation>
    <scope>NUCLEOTIDE SEQUENCE [LARGE SCALE GENOMIC DNA]</scope>
    <source>
        <strain evidence="3 4">NCTC9645</strain>
    </source>
</reference>
<protein>
    <submittedName>
        <fullName evidence="3">Lead, cadmium, zinc and mercury transporting ATPase</fullName>
        <ecNumber evidence="3">3.6.3.3</ecNumber>
    </submittedName>
</protein>
<evidence type="ECO:0000259" key="2">
    <source>
        <dbReference type="PROSITE" id="PS50846"/>
    </source>
</evidence>
<dbReference type="AlphaFoldDB" id="A0A2X3CVK8"/>
<dbReference type="PROSITE" id="PS01047">
    <property type="entry name" value="HMA_1"/>
    <property type="match status" value="1"/>
</dbReference>
<dbReference type="CDD" id="cd00371">
    <property type="entry name" value="HMA"/>
    <property type="match status" value="1"/>
</dbReference>
<dbReference type="GO" id="GO:0046872">
    <property type="term" value="F:metal ion binding"/>
    <property type="evidence" value="ECO:0007669"/>
    <property type="project" value="UniProtKB-KW"/>
</dbReference>
<dbReference type="InterPro" id="IPR036163">
    <property type="entry name" value="HMA_dom_sf"/>
</dbReference>
<sequence length="176" mass="18880">MSTPDAQDKKVPQFSSFTMRPATAPAESCCTDHACATESAPAAEALSDARYSWQVDGMDCAACARKVETAVPSGAGVSQVQVLFATEKLLVNAEGDVRAQVENAVRQAGYTLRDADAPAAEQPEGRCCATICRYWTLVIMMALSWGLEQATTLPVSWPLLPPPWLACGRLPARRYA</sequence>
<evidence type="ECO:0000256" key="1">
    <source>
        <dbReference type="ARBA" id="ARBA00022723"/>
    </source>
</evidence>
<dbReference type="Proteomes" id="UP000250675">
    <property type="component" value="Unassembled WGS sequence"/>
</dbReference>
<gene>
    <name evidence="3" type="primary">zntA_3</name>
    <name evidence="3" type="ORF">NCTC9645_02308</name>
</gene>
<proteinExistence type="predicted"/>
<keyword evidence="1" id="KW-0479">Metal-binding</keyword>
<dbReference type="Gene3D" id="3.30.70.100">
    <property type="match status" value="1"/>
</dbReference>
<dbReference type="Pfam" id="PF00403">
    <property type="entry name" value="HMA"/>
    <property type="match status" value="1"/>
</dbReference>
<keyword evidence="3" id="KW-0378">Hydrolase</keyword>